<feature type="transmembrane region" description="Helical" evidence="6">
    <location>
        <begin position="46"/>
        <end position="65"/>
    </location>
</feature>
<dbReference type="InterPro" id="IPR019109">
    <property type="entry name" value="MamF_MmsF"/>
</dbReference>
<dbReference type="EMBL" id="MZGJ01000004">
    <property type="protein sequence ID" value="OQX51400.1"/>
    <property type="molecule type" value="Genomic_DNA"/>
</dbReference>
<dbReference type="GO" id="GO:0016020">
    <property type="term" value="C:membrane"/>
    <property type="evidence" value="ECO:0007669"/>
    <property type="project" value="UniProtKB-SubCell"/>
</dbReference>
<evidence type="ECO:0000256" key="4">
    <source>
        <dbReference type="ARBA" id="ARBA00023136"/>
    </source>
</evidence>
<protein>
    <recommendedName>
        <fullName evidence="9">DUF4870 domain-containing protein</fullName>
    </recommendedName>
</protein>
<keyword evidence="2 6" id="KW-0812">Transmembrane</keyword>
<dbReference type="AlphaFoldDB" id="A0A1W9NZH7"/>
<feature type="region of interest" description="Disordered" evidence="5">
    <location>
        <begin position="1"/>
        <end position="41"/>
    </location>
</feature>
<feature type="transmembrane region" description="Helical" evidence="6">
    <location>
        <begin position="102"/>
        <end position="122"/>
    </location>
</feature>
<evidence type="ECO:0000256" key="1">
    <source>
        <dbReference type="ARBA" id="ARBA00004141"/>
    </source>
</evidence>
<accession>A0A1W9NZH7</accession>
<evidence type="ECO:0008006" key="9">
    <source>
        <dbReference type="Google" id="ProtNLM"/>
    </source>
</evidence>
<feature type="compositionally biased region" description="Low complexity" evidence="5">
    <location>
        <begin position="1"/>
        <end position="25"/>
    </location>
</feature>
<organism evidence="7 8">
    <name type="scientific">candidate division CPR3 bacterium 4484_211</name>
    <dbReference type="NCBI Taxonomy" id="1968527"/>
    <lineage>
        <taxon>Bacteria</taxon>
        <taxon>Bacteria division CPR3</taxon>
    </lineage>
</organism>
<dbReference type="PANTHER" id="PTHR36460">
    <property type="entry name" value="UPF0132 DOMAIN PROTEIN (AFU_ORTHOLOGUE AFUA_3G10255)"/>
    <property type="match status" value="1"/>
</dbReference>
<dbReference type="Pfam" id="PF09685">
    <property type="entry name" value="MamF_MmsF"/>
    <property type="match status" value="1"/>
</dbReference>
<gene>
    <name evidence="7" type="ORF">B5M47_00910</name>
</gene>
<evidence type="ECO:0000256" key="5">
    <source>
        <dbReference type="SAM" id="MobiDB-lite"/>
    </source>
</evidence>
<comment type="subcellular location">
    <subcellularLocation>
        <location evidence="1">Membrane</location>
        <topology evidence="1">Multi-pass membrane protein</topology>
    </subcellularLocation>
</comment>
<evidence type="ECO:0000313" key="8">
    <source>
        <dbReference type="Proteomes" id="UP000192520"/>
    </source>
</evidence>
<evidence type="ECO:0000313" key="7">
    <source>
        <dbReference type="EMBL" id="OQX51400.1"/>
    </source>
</evidence>
<comment type="caution">
    <text evidence="7">The sequence shown here is derived from an EMBL/GenBank/DDBJ whole genome shotgun (WGS) entry which is preliminary data.</text>
</comment>
<dbReference type="Proteomes" id="UP000192520">
    <property type="component" value="Unassembled WGS sequence"/>
</dbReference>
<evidence type="ECO:0000256" key="3">
    <source>
        <dbReference type="ARBA" id="ARBA00022989"/>
    </source>
</evidence>
<keyword evidence="4 6" id="KW-0472">Membrane</keyword>
<dbReference type="PANTHER" id="PTHR36460:SF1">
    <property type="entry name" value="UPF0132 DOMAIN PROTEIN (AFU_ORTHOLOGUE AFUA_3G10255)"/>
    <property type="match status" value="1"/>
</dbReference>
<name>A0A1W9NZH7_UNCC3</name>
<feature type="transmembrane region" description="Helical" evidence="6">
    <location>
        <begin position="77"/>
        <end position="96"/>
    </location>
</feature>
<dbReference type="STRING" id="1968527.B5M47_00910"/>
<evidence type="ECO:0000256" key="2">
    <source>
        <dbReference type="ARBA" id="ARBA00022692"/>
    </source>
</evidence>
<proteinExistence type="predicted"/>
<keyword evidence="3 6" id="KW-1133">Transmembrane helix</keyword>
<reference evidence="8" key="1">
    <citation type="submission" date="2017-03" db="EMBL/GenBank/DDBJ databases">
        <title>Novel pathways for hydrocarbon cycling and metabolic interdependencies in hydrothermal sediment communities.</title>
        <authorList>
            <person name="Dombrowski N."/>
            <person name="Seitz K."/>
            <person name="Teske A."/>
            <person name="Baker B."/>
        </authorList>
    </citation>
    <scope>NUCLEOTIDE SEQUENCE [LARGE SCALE GENOMIC DNA]</scope>
</reference>
<evidence type="ECO:0000256" key="6">
    <source>
        <dbReference type="SAM" id="Phobius"/>
    </source>
</evidence>
<sequence>MQEENYQQTEQTQSSQTDQPTQESTPISEEASPQPKKSGTGLQSNIAGALAYVLGPVTGIVFLLIEPEDKFVRFHAMQSTILGIAVFVISVALSFFDFLGLLSIPLNLAAFALWIVLIYKAYNNEEWKLPIIGDMAKEQIG</sequence>